<dbReference type="Pfam" id="PF18962">
    <property type="entry name" value="Por_Secre_tail"/>
    <property type="match status" value="1"/>
</dbReference>
<proteinExistence type="predicted"/>
<dbReference type="EMBL" id="JAVDQD010000002">
    <property type="protein sequence ID" value="MDR6239345.1"/>
    <property type="molecule type" value="Genomic_DNA"/>
</dbReference>
<name>A0AAE3XMR4_9BACT</name>
<reference evidence="2" key="1">
    <citation type="submission" date="2023-07" db="EMBL/GenBank/DDBJ databases">
        <title>Genomic Encyclopedia of Type Strains, Phase IV (KMG-IV): sequencing the most valuable type-strain genomes for metagenomic binning, comparative biology and taxonomic classification.</title>
        <authorList>
            <person name="Goeker M."/>
        </authorList>
    </citation>
    <scope>NUCLEOTIDE SEQUENCE</scope>
    <source>
        <strain evidence="2">DSM 26174</strain>
    </source>
</reference>
<dbReference type="Proteomes" id="UP001185092">
    <property type="component" value="Unassembled WGS sequence"/>
</dbReference>
<protein>
    <recommendedName>
        <fullName evidence="1">Secretion system C-terminal sorting domain-containing protein</fullName>
    </recommendedName>
</protein>
<accession>A0AAE3XMR4</accession>
<dbReference type="AlphaFoldDB" id="A0AAE3XMR4"/>
<keyword evidence="3" id="KW-1185">Reference proteome</keyword>
<evidence type="ECO:0000313" key="3">
    <source>
        <dbReference type="Proteomes" id="UP001185092"/>
    </source>
</evidence>
<dbReference type="InterPro" id="IPR026444">
    <property type="entry name" value="Secre_tail"/>
</dbReference>
<evidence type="ECO:0000313" key="2">
    <source>
        <dbReference type="EMBL" id="MDR6239345.1"/>
    </source>
</evidence>
<comment type="caution">
    <text evidence="2">The sequence shown here is derived from an EMBL/GenBank/DDBJ whole genome shotgun (WGS) entry which is preliminary data.</text>
</comment>
<evidence type="ECO:0000259" key="1">
    <source>
        <dbReference type="Pfam" id="PF18962"/>
    </source>
</evidence>
<feature type="domain" description="Secretion system C-terminal sorting" evidence="1">
    <location>
        <begin position="577"/>
        <end position="647"/>
    </location>
</feature>
<sequence length="648" mass="73710">MGRDRYIAILFFLFASATWIEVNAQVEIIPLNKTKKHQSSRRLSEDPNLKTPFPFWDDFSKANIGPDQNKWLYGPLTTSIRSDKGIDNPSYQVAMLSALNNDGSTVSSDPYSKGVTDSLVSHTIDWSYLNESNKDNVFLSFFWQAPMDYSFRPTTEDDSLVLQFMNADSIWSTVWSIKGEDIIEENFTKFTQESIKVSPEMQSERFRFAFKSYGLQSGEFAVWLLDYILLTNHESNQANTAYEDRTLVDKHTRLFDSYTEIPLNALQNQTLSNNFRPHTRMYNMNDIGQPIQYYMHVKNKATGEIIQTLATPDDVDENIGPKSFALIQAAEPFEIENIDTSMDSINLELVTELATGDTYLKDHSGGFYENVDLRLNDTLRTTFKLAEHYAYDDGESEISIRTLQQGSVICQEFVTLMPDTLTHIHINLPSIDRFRPETGVPFDIVIYKKIKTDDNSSNELIHLENVVSRASSDYENFIEYKLSKRILVEDTVYIGWKISSSAIAVGMDLNNSVSDPVEFDQEGKEIIKGKTQKIYELQTGTTFTKFDKAQGSLLLRPVFKKNEIISGIEDIDLNVKVYPNPNSGEFTVESLSTINSISIHDISGNIVYQQDSSIKNIQQINISFLPSGIYIVKVLTAKGYAVKKIIIR</sequence>
<gene>
    <name evidence="2" type="ORF">HNQ88_002382</name>
</gene>
<dbReference type="NCBIfam" id="TIGR04183">
    <property type="entry name" value="Por_Secre_tail"/>
    <property type="match status" value="1"/>
</dbReference>
<dbReference type="RefSeq" id="WP_309938971.1">
    <property type="nucleotide sequence ID" value="NZ_AP025305.1"/>
</dbReference>
<organism evidence="2 3">
    <name type="scientific">Aureibacter tunicatorum</name>
    <dbReference type="NCBI Taxonomy" id="866807"/>
    <lineage>
        <taxon>Bacteria</taxon>
        <taxon>Pseudomonadati</taxon>
        <taxon>Bacteroidota</taxon>
        <taxon>Cytophagia</taxon>
        <taxon>Cytophagales</taxon>
        <taxon>Persicobacteraceae</taxon>
        <taxon>Aureibacter</taxon>
    </lineage>
</organism>